<keyword evidence="16" id="KW-1185">Reference proteome</keyword>
<comment type="similarity">
    <text evidence="12">Belongs to the cytochrome b561 family.</text>
</comment>
<evidence type="ECO:0000256" key="11">
    <source>
        <dbReference type="ARBA" id="ARBA00023136"/>
    </source>
</evidence>
<keyword evidence="9 13" id="KW-1133">Transmembrane helix</keyword>
<sequence length="175" mass="19305">MTRRTAIKTLHWTCAFLILYFFLVEPEDVRNLGAAALATHAGVGLLLAIASVVWFVIFAIKGLAGRAGPKLPPLAKRVHPVVHRILYFGLPFVVFTGAMTAIGAPYVIKAFGIVPLNTGGGTKALQGVFVEVHEIAFNILLFTIVAHAVFHLWRHYILRDNALRIMTPKALHRYL</sequence>
<keyword evidence="8" id="KW-0249">Electron transport</keyword>
<reference evidence="16" key="1">
    <citation type="submission" date="2018-03" db="EMBL/GenBank/DDBJ databases">
        <authorList>
            <person name="Rodrigo-Torres L."/>
            <person name="Arahal R. D."/>
            <person name="Lucena T."/>
        </authorList>
    </citation>
    <scope>NUCLEOTIDE SEQUENCE [LARGE SCALE GENOMIC DNA]</scope>
    <source>
        <strain evidence="16">CECT 8871</strain>
    </source>
</reference>
<dbReference type="InterPro" id="IPR011577">
    <property type="entry name" value="Cyt_b561_bac/Ni-Hgenase"/>
</dbReference>
<evidence type="ECO:0000256" key="9">
    <source>
        <dbReference type="ARBA" id="ARBA00022989"/>
    </source>
</evidence>
<dbReference type="InterPro" id="IPR052168">
    <property type="entry name" value="Cytochrome_b561_oxidase"/>
</dbReference>
<dbReference type="OrthoDB" id="7744460at2"/>
<evidence type="ECO:0000256" key="5">
    <source>
        <dbReference type="ARBA" id="ARBA00022617"/>
    </source>
</evidence>
<dbReference type="InterPro" id="IPR016174">
    <property type="entry name" value="Di-haem_cyt_TM"/>
</dbReference>
<dbReference type="Pfam" id="PF01292">
    <property type="entry name" value="Ni_hydr_CYTB"/>
    <property type="match status" value="1"/>
</dbReference>
<evidence type="ECO:0000313" key="15">
    <source>
        <dbReference type="EMBL" id="SPF79915.1"/>
    </source>
</evidence>
<evidence type="ECO:0000256" key="2">
    <source>
        <dbReference type="ARBA" id="ARBA00004651"/>
    </source>
</evidence>
<dbReference type="EMBL" id="OMOJ01000002">
    <property type="protein sequence ID" value="SPF79915.1"/>
    <property type="molecule type" value="Genomic_DNA"/>
</dbReference>
<evidence type="ECO:0000256" key="4">
    <source>
        <dbReference type="ARBA" id="ARBA00022475"/>
    </source>
</evidence>
<evidence type="ECO:0000256" key="1">
    <source>
        <dbReference type="ARBA" id="ARBA00001970"/>
    </source>
</evidence>
<dbReference type="GO" id="GO:0005886">
    <property type="term" value="C:plasma membrane"/>
    <property type="evidence" value="ECO:0007669"/>
    <property type="project" value="UniProtKB-SubCell"/>
</dbReference>
<keyword evidence="11 13" id="KW-0472">Membrane</keyword>
<feature type="transmembrane region" description="Helical" evidence="13">
    <location>
        <begin position="135"/>
        <end position="153"/>
    </location>
</feature>
<gene>
    <name evidence="15" type="ORF">PRI8871_01717</name>
</gene>
<evidence type="ECO:0000256" key="3">
    <source>
        <dbReference type="ARBA" id="ARBA00022448"/>
    </source>
</evidence>
<dbReference type="RefSeq" id="WP_108885745.1">
    <property type="nucleotide sequence ID" value="NZ_OMOJ01000002.1"/>
</dbReference>
<feature type="domain" description="Cytochrome b561 bacterial/Ni-hydrogenase" evidence="14">
    <location>
        <begin position="7"/>
        <end position="168"/>
    </location>
</feature>
<keyword evidence="7" id="KW-0479">Metal-binding</keyword>
<keyword evidence="10" id="KW-0408">Iron</keyword>
<dbReference type="AlphaFoldDB" id="A0A2R8AV41"/>
<dbReference type="PANTHER" id="PTHR30529:SF1">
    <property type="entry name" value="CYTOCHROME B561 HOMOLOG 2"/>
    <property type="match status" value="1"/>
</dbReference>
<feature type="transmembrane region" description="Helical" evidence="13">
    <location>
        <begin position="42"/>
        <end position="64"/>
    </location>
</feature>
<proteinExistence type="inferred from homology"/>
<comment type="cofactor">
    <cofactor evidence="1">
        <name>heme b</name>
        <dbReference type="ChEBI" id="CHEBI:60344"/>
    </cofactor>
</comment>
<keyword evidence="6 13" id="KW-0812">Transmembrane</keyword>
<dbReference type="Proteomes" id="UP000244904">
    <property type="component" value="Unassembled WGS sequence"/>
</dbReference>
<dbReference type="GO" id="GO:0009055">
    <property type="term" value="F:electron transfer activity"/>
    <property type="evidence" value="ECO:0007669"/>
    <property type="project" value="InterPro"/>
</dbReference>
<evidence type="ECO:0000256" key="8">
    <source>
        <dbReference type="ARBA" id="ARBA00022982"/>
    </source>
</evidence>
<evidence type="ECO:0000256" key="6">
    <source>
        <dbReference type="ARBA" id="ARBA00022692"/>
    </source>
</evidence>
<organism evidence="15 16">
    <name type="scientific">Pseudoprimorskyibacter insulae</name>
    <dbReference type="NCBI Taxonomy" id="1695997"/>
    <lineage>
        <taxon>Bacteria</taxon>
        <taxon>Pseudomonadati</taxon>
        <taxon>Pseudomonadota</taxon>
        <taxon>Alphaproteobacteria</taxon>
        <taxon>Rhodobacterales</taxon>
        <taxon>Paracoccaceae</taxon>
        <taxon>Pseudoprimorskyibacter</taxon>
    </lineage>
</organism>
<evidence type="ECO:0000259" key="14">
    <source>
        <dbReference type="Pfam" id="PF01292"/>
    </source>
</evidence>
<dbReference type="SUPFAM" id="SSF81342">
    <property type="entry name" value="Transmembrane di-heme cytochromes"/>
    <property type="match status" value="1"/>
</dbReference>
<evidence type="ECO:0000256" key="10">
    <source>
        <dbReference type="ARBA" id="ARBA00023004"/>
    </source>
</evidence>
<evidence type="ECO:0000256" key="7">
    <source>
        <dbReference type="ARBA" id="ARBA00022723"/>
    </source>
</evidence>
<dbReference type="GO" id="GO:0020037">
    <property type="term" value="F:heme binding"/>
    <property type="evidence" value="ECO:0007669"/>
    <property type="project" value="TreeGrafter"/>
</dbReference>
<keyword evidence="4" id="KW-1003">Cell membrane</keyword>
<evidence type="ECO:0000256" key="13">
    <source>
        <dbReference type="SAM" id="Phobius"/>
    </source>
</evidence>
<dbReference type="PANTHER" id="PTHR30529">
    <property type="entry name" value="CYTOCHROME B561"/>
    <property type="match status" value="1"/>
</dbReference>
<accession>A0A2R8AV41</accession>
<evidence type="ECO:0000313" key="16">
    <source>
        <dbReference type="Proteomes" id="UP000244904"/>
    </source>
</evidence>
<keyword evidence="3" id="KW-0813">Transport</keyword>
<evidence type="ECO:0000256" key="12">
    <source>
        <dbReference type="ARBA" id="ARBA00037975"/>
    </source>
</evidence>
<comment type="subcellular location">
    <subcellularLocation>
        <location evidence="2">Cell membrane</location>
        <topology evidence="2">Multi-pass membrane protein</topology>
    </subcellularLocation>
</comment>
<dbReference type="GO" id="GO:0046872">
    <property type="term" value="F:metal ion binding"/>
    <property type="evidence" value="ECO:0007669"/>
    <property type="project" value="UniProtKB-KW"/>
</dbReference>
<name>A0A2R8AV41_9RHOB</name>
<dbReference type="GO" id="GO:0022904">
    <property type="term" value="P:respiratory electron transport chain"/>
    <property type="evidence" value="ECO:0007669"/>
    <property type="project" value="InterPro"/>
</dbReference>
<keyword evidence="5" id="KW-0349">Heme</keyword>
<feature type="transmembrane region" description="Helical" evidence="13">
    <location>
        <begin position="85"/>
        <end position="108"/>
    </location>
</feature>
<protein>
    <recommendedName>
        <fullName evidence="14">Cytochrome b561 bacterial/Ni-hydrogenase domain-containing protein</fullName>
    </recommendedName>
</protein>